<feature type="compositionally biased region" description="Basic and acidic residues" evidence="1">
    <location>
        <begin position="2833"/>
        <end position="2846"/>
    </location>
</feature>
<feature type="compositionally biased region" description="Basic and acidic residues" evidence="1">
    <location>
        <begin position="1432"/>
        <end position="1441"/>
    </location>
</feature>
<dbReference type="HOGENOM" id="CLU_225368_0_0_1"/>
<organism evidence="2">
    <name type="scientific">Oryza brachyantha</name>
    <name type="common">malo sina</name>
    <dbReference type="NCBI Taxonomy" id="4533"/>
    <lineage>
        <taxon>Eukaryota</taxon>
        <taxon>Viridiplantae</taxon>
        <taxon>Streptophyta</taxon>
        <taxon>Embryophyta</taxon>
        <taxon>Tracheophyta</taxon>
        <taxon>Spermatophyta</taxon>
        <taxon>Magnoliopsida</taxon>
        <taxon>Liliopsida</taxon>
        <taxon>Poales</taxon>
        <taxon>Poaceae</taxon>
        <taxon>BOP clade</taxon>
        <taxon>Oryzoideae</taxon>
        <taxon>Oryzeae</taxon>
        <taxon>Oryzinae</taxon>
        <taxon>Oryza</taxon>
    </lineage>
</organism>
<feature type="region of interest" description="Disordered" evidence="1">
    <location>
        <begin position="64"/>
        <end position="160"/>
    </location>
</feature>
<feature type="compositionally biased region" description="Basic and acidic residues" evidence="1">
    <location>
        <begin position="2112"/>
        <end position="2129"/>
    </location>
</feature>
<feature type="compositionally biased region" description="Basic and acidic residues" evidence="1">
    <location>
        <begin position="1748"/>
        <end position="1757"/>
    </location>
</feature>
<feature type="compositionally biased region" description="Basic and acidic residues" evidence="1">
    <location>
        <begin position="282"/>
        <end position="293"/>
    </location>
</feature>
<feature type="compositionally biased region" description="Basic and acidic residues" evidence="1">
    <location>
        <begin position="638"/>
        <end position="658"/>
    </location>
</feature>
<feature type="compositionally biased region" description="Basic and acidic residues" evidence="1">
    <location>
        <begin position="2536"/>
        <end position="2550"/>
    </location>
</feature>
<feature type="compositionally biased region" description="Polar residues" evidence="1">
    <location>
        <begin position="480"/>
        <end position="490"/>
    </location>
</feature>
<feature type="compositionally biased region" description="Polar residues" evidence="1">
    <location>
        <begin position="1738"/>
        <end position="1747"/>
    </location>
</feature>
<evidence type="ECO:0000256" key="1">
    <source>
        <dbReference type="SAM" id="MobiDB-lite"/>
    </source>
</evidence>
<dbReference type="Gramene" id="OB02G12350.1">
    <property type="protein sequence ID" value="OB02G12350.1"/>
    <property type="gene ID" value="OB02G12350"/>
</dbReference>
<dbReference type="KEGG" id="obr:102720671"/>
<feature type="compositionally biased region" description="Basic and acidic residues" evidence="1">
    <location>
        <begin position="543"/>
        <end position="553"/>
    </location>
</feature>
<feature type="compositionally biased region" description="Basic and acidic residues" evidence="1">
    <location>
        <begin position="2025"/>
        <end position="2070"/>
    </location>
</feature>
<feature type="compositionally biased region" description="Basic and acidic residues" evidence="1">
    <location>
        <begin position="85"/>
        <end position="101"/>
    </location>
</feature>
<feature type="compositionally biased region" description="Basic and acidic residues" evidence="1">
    <location>
        <begin position="1482"/>
        <end position="1493"/>
    </location>
</feature>
<dbReference type="EnsemblPlants" id="OB02G12350.1">
    <property type="protein sequence ID" value="OB02G12350.1"/>
    <property type="gene ID" value="OB02G12350"/>
</dbReference>
<feature type="compositionally biased region" description="Polar residues" evidence="1">
    <location>
        <begin position="1468"/>
        <end position="1481"/>
    </location>
</feature>
<feature type="compositionally biased region" description="Basic and acidic residues" evidence="1">
    <location>
        <begin position="790"/>
        <end position="800"/>
    </location>
</feature>
<feature type="compositionally biased region" description="Basic and acidic residues" evidence="1">
    <location>
        <begin position="2799"/>
        <end position="2825"/>
    </location>
</feature>
<protein>
    <submittedName>
        <fullName evidence="2">Uncharacterized protein</fullName>
    </submittedName>
</protein>
<feature type="compositionally biased region" description="Basic and acidic residues" evidence="1">
    <location>
        <begin position="368"/>
        <end position="386"/>
    </location>
</feature>
<dbReference type="RefSeq" id="XP_006646833.1">
    <property type="nucleotide sequence ID" value="XM_006646770.3"/>
</dbReference>
<feature type="region of interest" description="Disordered" evidence="1">
    <location>
        <begin position="1295"/>
        <end position="1347"/>
    </location>
</feature>
<feature type="compositionally biased region" description="Basic and acidic residues" evidence="1">
    <location>
        <begin position="1603"/>
        <end position="1618"/>
    </location>
</feature>
<feature type="compositionally biased region" description="Polar residues" evidence="1">
    <location>
        <begin position="1574"/>
        <end position="1585"/>
    </location>
</feature>
<feature type="region of interest" description="Disordered" evidence="1">
    <location>
        <begin position="2195"/>
        <end position="2397"/>
    </location>
</feature>
<feature type="compositionally biased region" description="Basic and acidic residues" evidence="1">
    <location>
        <begin position="1106"/>
        <end position="1115"/>
    </location>
</feature>
<feature type="compositionally biased region" description="Basic and acidic residues" evidence="1">
    <location>
        <begin position="2252"/>
        <end position="2269"/>
    </location>
</feature>
<feature type="compositionally biased region" description="Acidic residues" evidence="1">
    <location>
        <begin position="597"/>
        <end position="613"/>
    </location>
</feature>
<dbReference type="PANTHER" id="PTHR35511:SF2">
    <property type="entry name" value="A-KINASE ANCHOR-LIKE PROTEIN"/>
    <property type="match status" value="1"/>
</dbReference>
<feature type="region of interest" description="Disordered" evidence="1">
    <location>
        <begin position="1417"/>
        <end position="1518"/>
    </location>
</feature>
<feature type="region of interest" description="Disordered" evidence="1">
    <location>
        <begin position="215"/>
        <end position="316"/>
    </location>
</feature>
<feature type="compositionally biased region" description="Basic and acidic residues" evidence="1">
    <location>
        <begin position="437"/>
        <end position="454"/>
    </location>
</feature>
<dbReference type="OrthoDB" id="771720at2759"/>
<feature type="region of interest" description="Disordered" evidence="1">
    <location>
        <begin position="975"/>
        <end position="1261"/>
    </location>
</feature>
<feature type="compositionally biased region" description="Polar residues" evidence="1">
    <location>
        <begin position="2378"/>
        <end position="2393"/>
    </location>
</feature>
<feature type="compositionally biased region" description="Basic and acidic residues" evidence="1">
    <location>
        <begin position="1064"/>
        <end position="1090"/>
    </location>
</feature>
<feature type="region of interest" description="Disordered" evidence="1">
    <location>
        <begin position="2763"/>
        <end position="2861"/>
    </location>
</feature>
<feature type="region of interest" description="Disordered" evidence="1">
    <location>
        <begin position="1570"/>
        <end position="1646"/>
    </location>
</feature>
<feature type="compositionally biased region" description="Acidic residues" evidence="1">
    <location>
        <begin position="1503"/>
        <end position="1516"/>
    </location>
</feature>
<feature type="compositionally biased region" description="Low complexity" evidence="1">
    <location>
        <begin position="992"/>
        <end position="1007"/>
    </location>
</feature>
<feature type="region of interest" description="Disordered" evidence="1">
    <location>
        <begin position="2025"/>
        <end position="2145"/>
    </location>
</feature>
<feature type="compositionally biased region" description="Basic and acidic residues" evidence="1">
    <location>
        <begin position="1329"/>
        <end position="1347"/>
    </location>
</feature>
<keyword evidence="3" id="KW-1185">Reference proteome</keyword>
<feature type="compositionally biased region" description="Basic and acidic residues" evidence="1">
    <location>
        <begin position="2284"/>
        <end position="2297"/>
    </location>
</feature>
<feature type="compositionally biased region" description="Basic and acidic residues" evidence="1">
    <location>
        <begin position="1299"/>
        <end position="1321"/>
    </location>
</feature>
<feature type="compositionally biased region" description="Polar residues" evidence="1">
    <location>
        <begin position="65"/>
        <end position="83"/>
    </location>
</feature>
<name>J3L9B8_ORYBR</name>
<evidence type="ECO:0000313" key="3">
    <source>
        <dbReference type="Proteomes" id="UP000006038"/>
    </source>
</evidence>
<feature type="compositionally biased region" description="Basic and acidic residues" evidence="1">
    <location>
        <begin position="1023"/>
        <end position="1033"/>
    </location>
</feature>
<feature type="region of interest" description="Disordered" evidence="1">
    <location>
        <begin position="2409"/>
        <end position="2439"/>
    </location>
</feature>
<evidence type="ECO:0000313" key="2">
    <source>
        <dbReference type="EnsemblPlants" id="OB02G12350.1"/>
    </source>
</evidence>
<feature type="compositionally biased region" description="Polar residues" evidence="1">
    <location>
        <begin position="1627"/>
        <end position="1644"/>
    </location>
</feature>
<feature type="region of interest" description="Disordered" evidence="1">
    <location>
        <begin position="2515"/>
        <end position="2653"/>
    </location>
</feature>
<feature type="compositionally biased region" description="Polar residues" evidence="1">
    <location>
        <begin position="801"/>
        <end position="830"/>
    </location>
</feature>
<reference evidence="2" key="1">
    <citation type="submission" date="2013-04" db="UniProtKB">
        <authorList>
            <consortium name="EnsemblPlants"/>
        </authorList>
    </citation>
    <scope>IDENTIFICATION</scope>
</reference>
<sequence length="2886" mass="319828">MATEEETRETTDGLEVQMEAANDLQTQLDSKHSSIKEIKCEARTMDSTGGILKIPEDQVLVEAPSETTIPSEHNLNGMASSLNGHVDKEENMSTEQPHETNQESQEQVETSPEGIGTYQRNKRNEEEVTDSLSHGESASEDITLPKFENAEATDHGQQGFEGHVMNDTMVQEIDNAIEQTVDAYDLDPSKETKDTQPAIMTSLPDDEVLAQTLPGIKSPLKPNVDDFNAIPDTIDGNKETDESTKDEDKFIVEHADEEAKVQDQQSKQADDMDAEVLQEEISESKEPDVPKTEEADEASIDDQGALGQEPALETNASLSIKAEETCHKESYPEEKVIAEHAEEEVKVADQQSKQVDDMDAEVLQEEISENKEPDVPKTKLTDKMPIDEQEAPNQEPVLKTNESLSVKAEEICHESNVVTGGERTPEDDATTRGVTVDIKEEQNQGSVEEVKDAEAVDTEEIVQQSSVAFDETIQDHAATTDPSSDIQHIPNTEPEETKDPSAVEAEEVASQSNMAFSEDAVQDKVIPSEPPEDIQPVQELEQEETKQDDEASDKTNPSIFSSLNQEDGTGASEPHATELAEEAAAFSNLHQEGGIADTDELEEAKEIEATETEEITHQSPAAISTELPIEDNSTSSKPHNDEVQHSLEQDSMEVKGTEAAEIQGISHERTIATSKEDAVEDDGTEKGPSCVSQEVQDAESSEEIKERKVDDVVEPSNVATVDDVEKENNVQTIENIAELQLQGLESEENKNPEPFETEEDFNNRHSAPFNDPDEEVKTTECETENTESTVEIKETEDTKTESIPQESNASISEEPTPEDSVTASETNTRELTIAGSIEAIEDSKDTETEENTDQSNEVFAGEATQGDNILESVSTAHTQPMQELESEEINKAEFVDSSVHQKDDAVPQKKHLEVNPTTCETNVIVSAEVSSAEVSEDQEIVHQSNITQCEEQATEENLTEGEQRILEMGSVQDMKDTEATEPEFISQQNIVSTSKESASEENAAARELGFDDRETQNDGPELTTEHDDMKALEIPDQSSEAIVEGTAQEDSLLASEPANNVQAKELEPEEIRYTVDGETEEASHQTHDAAVEGNWTSEPEMTESSEQMRDTEPTLHDSNVASVEEIETQDNAATEQNVGNQQLQEQESVEFKETEVLEPQGVIPSHNVSSSEEFNLQETVTKEEPSSDTQVEESSVVIEDSEDVSSAVLSEEAAPEEHILATEATVDTSPVQEAEVEESKNIESVEVDDNTAASDLPGEEMDTKVIATELIPYESTTAGVKELNEDVKGNVALAEDAASEEHKPELEEIKSTEPAEKEHNIIETGLPDEEMKGSEAMETETVPHDSNVESIKELAEDDIITASAPDVDIQQVAEQESVEDMKYIATAEHPGETPESIVSTSDELTPTGEITIVTETTFASQPVQSLTDQETEDSKYVKTEESSELSTFSTPEEAVQERDLLKSEPSYDIQQAQELDSTEQTKGTEHVETEDYQKNGVSTLEESTTEVETNVDDQDVQENNSVVEVKENEHKETKKAAQESSELVTEQPFYVQPVQQIELTKYSEDNQLIEAEETSSQSNIVTPNDPTAEDKVANEIDQSVDIDQGHELESVEEIKDIDATDSEETSHTGQAVSLVEQSSESNLSAAELTHGVQQVNVLDAVKEIEGTGDTGGEEIFYEQTDISVDPSPTDNAQALQDYPVESNEENLGKGIDDVISVHEKVKDDIHELAELKDKTSELGETTQTSVNRSEEHDHISTEDTIETSNNTNLDKHDSGQISNVQDNEKLHDVMLQTQVCERSVDTIVIGQQDDAVKSVNLDQQGKEYEEIEKKKEELPSNEQKHDDKTADFIIDTQVESIDAFEAEQTDTGATEVLNDEVTQHISNDSIPTTADAMVKNITEIKEETEEGNGPNNDGTPEVSAKNYNEDVQENSEKDAVVANTSSSEQDETNGEIRNEEVESCLASSLERDLQADSVLSNDQMLENNPIVVPQNDQYRLHRAEKEYLDKVNVEMHAIQESDKVIEGAEEKQEVQNEDNVVRHDESLTTTQKEETSQLHTDEQHSAGSKMDDTRISYAEITPENTSAEPREVENTDEKKGFEAFPEFDVETSNQSDVDHDLSIHHQVEDEKSAATENNGVEAEDVHPKLDMSIVETNNYNNLSITNPLPEHETENASDINQNRQYQEATNADAIENIETGHIKKMETNNTATTEVVKPKEDICDKASGADGVPSDGSLKTSEDTRRNLDVSSAITELKEENMNNEMEDYKLDLPVHPIQDENSTEKGSGLDDTGKESKSPEKALPAEPEEQEEYQVTKQQDEGDMQDPELGGAQKEDQKESEQDYLPVSSFLMNLILGKENDDPTKDSETEVEKKQEETMNDDSSLINSQQEESSVSFPVENMVDEKVTFEQEMEKVEGSEETKEPEKEQSHDVELDIQKSLETDEELKKNTLDLEAPIYQDNAQDENSSKLISTKADDLNKKVEARDFEFDEKSFDTVCQENVAVEIETEKGSLNRNQVDITIPKASQEDALEEVGTELPHESSHENGHDAKAEQTLSLTEPDIGNTAKLPNDDDSIQSPPCTEQEETIETSYVEVRSITEVQVESEAVEKKENQYTITSGETEEQMENLHDDKSKETYSEAISDEQTTETTEPVSYTQRDFAYEKEIPASLTCIDKKESKISNNEVSKFDKALDIPSHIPNLHVNQDKKDESAENQIVMEHKLEDSDLQEEQEVVAQKFLKETEGSQKFMAITEPAIKSNEEQELFDSQVQESGLHVVSPKATSETEENFVKITKPEFSTDEEHSPKVDETNKTEEKTCDEKTKAEEETNNNDEITMKVEERGAEQKVSHKKHNILSGVGSKVKHQLAKVKKAIIGKPGHTKSESPKS</sequence>
<feature type="compositionally biased region" description="Basic and acidic residues" evidence="1">
    <location>
        <begin position="2355"/>
        <end position="2374"/>
    </location>
</feature>
<feature type="compositionally biased region" description="Basic and acidic residues" evidence="1">
    <location>
        <begin position="235"/>
        <end position="261"/>
    </location>
</feature>
<dbReference type="eggNOG" id="ENOG502SN2T">
    <property type="taxonomic scope" value="Eukaryota"/>
</dbReference>
<feature type="compositionally biased region" description="Polar residues" evidence="1">
    <location>
        <begin position="1129"/>
        <end position="1146"/>
    </location>
</feature>
<feature type="region of interest" description="Disordered" evidence="1">
    <location>
        <begin position="1732"/>
        <end position="1773"/>
    </location>
</feature>
<gene>
    <name evidence="2" type="primary">LOC102720671</name>
</gene>
<feature type="compositionally biased region" description="Polar residues" evidence="1">
    <location>
        <begin position="1166"/>
        <end position="1179"/>
    </location>
</feature>
<feature type="compositionally biased region" description="Polar residues" evidence="1">
    <location>
        <begin position="1417"/>
        <end position="1428"/>
    </location>
</feature>
<feature type="compositionally biased region" description="Basic and acidic residues" evidence="1">
    <location>
        <begin position="2625"/>
        <end position="2636"/>
    </location>
</feature>
<feature type="compositionally biased region" description="Low complexity" evidence="1">
    <location>
        <begin position="1444"/>
        <end position="1453"/>
    </location>
</feature>
<feature type="compositionally biased region" description="Acidic residues" evidence="1">
    <location>
        <begin position="271"/>
        <end position="281"/>
    </location>
</feature>
<feature type="region of interest" description="Disordered" evidence="1">
    <location>
        <begin position="365"/>
        <end position="710"/>
    </location>
</feature>
<feature type="region of interest" description="Disordered" evidence="1">
    <location>
        <begin position="737"/>
        <end position="866"/>
    </location>
</feature>
<accession>J3L9B8</accession>
<feature type="compositionally biased region" description="Basic and acidic residues" evidence="1">
    <location>
        <begin position="666"/>
        <end position="677"/>
    </location>
</feature>
<feature type="compositionally biased region" description="Basic and acidic residues" evidence="1">
    <location>
        <begin position="2084"/>
        <end position="2097"/>
    </location>
</feature>
<feature type="region of interest" description="Disordered" evidence="1">
    <location>
        <begin position="1896"/>
        <end position="1965"/>
    </location>
</feature>
<proteinExistence type="predicted"/>
<dbReference type="GeneID" id="102720671"/>
<feature type="compositionally biased region" description="Polar residues" evidence="1">
    <location>
        <begin position="554"/>
        <end position="567"/>
    </location>
</feature>
<dbReference type="Proteomes" id="UP000006038">
    <property type="component" value="Unassembled WGS sequence"/>
</dbReference>
<dbReference type="PANTHER" id="PTHR35511">
    <property type="entry name" value="A-KINASE ANCHOR-LIKE PROTEIN"/>
    <property type="match status" value="1"/>
</dbReference>
<dbReference type="OMA" id="KAIIHVD"/>
<feature type="compositionally biased region" description="Polar residues" evidence="1">
    <location>
        <begin position="1094"/>
        <end position="1105"/>
    </location>
</feature>